<name>A0A7C9QR33_9PROT</name>
<dbReference type="Gene3D" id="3.30.160.150">
    <property type="entry name" value="Lipoprotein like domain"/>
    <property type="match status" value="1"/>
</dbReference>
<sequence length="193" mass="20976">MWWSRALVCLMVLALGPAGCGFQPIYAKPRTAESSAMATQLASIRVSGIEDRLGQQVRNNLVESLSPRGEPARPLYTLKVELSQSSGGFASSKDGNATIERLTVKAVYTLSEQTSGQQVYSGQARSFTSFRYIGPRYASTAAERDSEISAASEIAASIRTALTAFFSDPNTFKKRQATIQRQQPMLPTTTDQP</sequence>
<dbReference type="AlphaFoldDB" id="A0A7C9QR33"/>
<protein>
    <recommendedName>
        <fullName evidence="3">LPS-assembly lipoprotein</fullName>
    </recommendedName>
</protein>
<keyword evidence="2" id="KW-1185">Reference proteome</keyword>
<comment type="caution">
    <text evidence="1">The sequence shown here is derived from an EMBL/GenBank/DDBJ whole genome shotgun (WGS) entry which is preliminary data.</text>
</comment>
<dbReference type="Proteomes" id="UP000480684">
    <property type="component" value="Unassembled WGS sequence"/>
</dbReference>
<accession>A0A7C9QR33</accession>
<reference evidence="1 2" key="1">
    <citation type="submission" date="2020-02" db="EMBL/GenBank/DDBJ databases">
        <authorList>
            <person name="Dziuba M."/>
            <person name="Kuznetsov B."/>
            <person name="Mardanov A."/>
            <person name="Ravin N."/>
            <person name="Grouzdev D."/>
        </authorList>
    </citation>
    <scope>NUCLEOTIDE SEQUENCE [LARGE SCALE GENOMIC DNA]</scope>
    <source>
        <strain evidence="1 2">SpK</strain>
    </source>
</reference>
<gene>
    <name evidence="1" type="ORF">G4223_00145</name>
</gene>
<evidence type="ECO:0008006" key="3">
    <source>
        <dbReference type="Google" id="ProtNLM"/>
    </source>
</evidence>
<evidence type="ECO:0000313" key="1">
    <source>
        <dbReference type="EMBL" id="NFV78525.1"/>
    </source>
</evidence>
<proteinExistence type="predicted"/>
<dbReference type="EMBL" id="JAAIYP010000001">
    <property type="protein sequence ID" value="NFV78525.1"/>
    <property type="molecule type" value="Genomic_DNA"/>
</dbReference>
<evidence type="ECO:0000313" key="2">
    <source>
        <dbReference type="Proteomes" id="UP000480684"/>
    </source>
</evidence>
<dbReference type="RefSeq" id="WP_163673528.1">
    <property type="nucleotide sequence ID" value="NZ_JAAIYP010000001.1"/>
</dbReference>
<organism evidence="1 2">
    <name type="scientific">Magnetospirillum aberrantis SpK</name>
    <dbReference type="NCBI Taxonomy" id="908842"/>
    <lineage>
        <taxon>Bacteria</taxon>
        <taxon>Pseudomonadati</taxon>
        <taxon>Pseudomonadota</taxon>
        <taxon>Alphaproteobacteria</taxon>
        <taxon>Rhodospirillales</taxon>
        <taxon>Rhodospirillaceae</taxon>
        <taxon>Magnetospirillum</taxon>
    </lineage>
</organism>